<dbReference type="SUPFAM" id="SSF50475">
    <property type="entry name" value="FMN-binding split barrel"/>
    <property type="match status" value="1"/>
</dbReference>
<feature type="domain" description="Pyridoxamine 5'-phosphate oxidase N-terminal" evidence="1">
    <location>
        <begin position="12"/>
        <end position="146"/>
    </location>
</feature>
<dbReference type="Proteomes" id="UP000805614">
    <property type="component" value="Unassembled WGS sequence"/>
</dbReference>
<dbReference type="EMBL" id="JABVEC010000042">
    <property type="protein sequence ID" value="MBC6470473.1"/>
    <property type="molecule type" value="Genomic_DNA"/>
</dbReference>
<dbReference type="RefSeq" id="WP_187247519.1">
    <property type="nucleotide sequence ID" value="NZ_BAAAOK010000022.1"/>
</dbReference>
<dbReference type="Pfam" id="PF01243">
    <property type="entry name" value="PNPOx_N"/>
    <property type="match status" value="1"/>
</dbReference>
<dbReference type="InterPro" id="IPR052917">
    <property type="entry name" value="Stress-Dev_Protein"/>
</dbReference>
<dbReference type="Gene3D" id="2.30.110.10">
    <property type="entry name" value="Electron Transport, Fmn-binding Protein, Chain A"/>
    <property type="match status" value="1"/>
</dbReference>
<dbReference type="PANTHER" id="PTHR34818">
    <property type="entry name" value="PROTEIN BLI-3"/>
    <property type="match status" value="1"/>
</dbReference>
<dbReference type="InterPro" id="IPR011576">
    <property type="entry name" value="Pyridox_Oxase_N"/>
</dbReference>
<dbReference type="PANTHER" id="PTHR34818:SF1">
    <property type="entry name" value="PROTEIN BLI-3"/>
    <property type="match status" value="1"/>
</dbReference>
<proteinExistence type="predicted"/>
<evidence type="ECO:0000313" key="2">
    <source>
        <dbReference type="EMBL" id="MBC6470473.1"/>
    </source>
</evidence>
<name>A0ABR7M1K6_9ACTN</name>
<evidence type="ECO:0000259" key="1">
    <source>
        <dbReference type="Pfam" id="PF01243"/>
    </source>
</evidence>
<gene>
    <name evidence="2" type="ORF">HKK74_34045</name>
</gene>
<sequence>MTAKVRSFSEIQDAFFAYISDIGYATMITVDKKGRPRARVLLPIWEMTGDRPVGWLAAYKTPVKVAHLANNPHTTFSYWNPRQNAVFIDGVATWVDDPEVKRTVWESYRKGEPPGVGYDPVRYWRGGPTDPEYHVLRVDPWRVQLVRGTDLGSTIWQAEGTA</sequence>
<reference evidence="2 3" key="1">
    <citation type="submission" date="2020-06" db="EMBL/GenBank/DDBJ databases">
        <title>Actinomadura xiongansis sp. nov., isolated from soil of Baiyangdian.</title>
        <authorList>
            <person name="Zhang X."/>
        </authorList>
    </citation>
    <scope>NUCLEOTIDE SEQUENCE [LARGE SCALE GENOMIC DNA]</scope>
    <source>
        <strain evidence="2 3">HBUM206468</strain>
    </source>
</reference>
<dbReference type="InterPro" id="IPR012349">
    <property type="entry name" value="Split_barrel_FMN-bd"/>
</dbReference>
<accession>A0ABR7M1K6</accession>
<protein>
    <submittedName>
        <fullName evidence="2">Pyridoxamine 5'-phosphate oxidase family protein</fullName>
    </submittedName>
</protein>
<comment type="caution">
    <text evidence="2">The sequence shown here is derived from an EMBL/GenBank/DDBJ whole genome shotgun (WGS) entry which is preliminary data.</text>
</comment>
<evidence type="ECO:0000313" key="3">
    <source>
        <dbReference type="Proteomes" id="UP000805614"/>
    </source>
</evidence>
<keyword evidence="3" id="KW-1185">Reference proteome</keyword>
<organism evidence="2 3">
    <name type="scientific">Actinomadura alba</name>
    <dbReference type="NCBI Taxonomy" id="406431"/>
    <lineage>
        <taxon>Bacteria</taxon>
        <taxon>Bacillati</taxon>
        <taxon>Actinomycetota</taxon>
        <taxon>Actinomycetes</taxon>
        <taxon>Streptosporangiales</taxon>
        <taxon>Thermomonosporaceae</taxon>
        <taxon>Actinomadura</taxon>
    </lineage>
</organism>